<dbReference type="GO" id="GO:0005829">
    <property type="term" value="C:cytosol"/>
    <property type="evidence" value="ECO:0007669"/>
    <property type="project" value="TreeGrafter"/>
</dbReference>
<dbReference type="InterPro" id="IPR039420">
    <property type="entry name" value="WalR-like"/>
</dbReference>
<dbReference type="GO" id="GO:0000976">
    <property type="term" value="F:transcription cis-regulatory region binding"/>
    <property type="evidence" value="ECO:0007669"/>
    <property type="project" value="TreeGrafter"/>
</dbReference>
<dbReference type="Pfam" id="PF00486">
    <property type="entry name" value="Trans_reg_C"/>
    <property type="match status" value="1"/>
</dbReference>
<dbReference type="GO" id="GO:0000156">
    <property type="term" value="F:phosphorelay response regulator activity"/>
    <property type="evidence" value="ECO:0007669"/>
    <property type="project" value="TreeGrafter"/>
</dbReference>
<feature type="domain" description="Response regulatory" evidence="8">
    <location>
        <begin position="2"/>
        <end position="116"/>
    </location>
</feature>
<dbReference type="SMART" id="SM00448">
    <property type="entry name" value="REC"/>
    <property type="match status" value="1"/>
</dbReference>
<dbReference type="Pfam" id="PF00072">
    <property type="entry name" value="Response_reg"/>
    <property type="match status" value="1"/>
</dbReference>
<evidence type="ECO:0000256" key="3">
    <source>
        <dbReference type="ARBA" id="ARBA00023015"/>
    </source>
</evidence>
<evidence type="ECO:0000259" key="9">
    <source>
        <dbReference type="PROSITE" id="PS51755"/>
    </source>
</evidence>
<dbReference type="PROSITE" id="PS50110">
    <property type="entry name" value="RESPONSE_REGULATORY"/>
    <property type="match status" value="1"/>
</dbReference>
<keyword evidence="1 6" id="KW-0597">Phosphoprotein</keyword>
<feature type="DNA-binding region" description="OmpR/PhoB-type" evidence="7">
    <location>
        <begin position="124"/>
        <end position="220"/>
    </location>
</feature>
<dbReference type="Gene3D" id="3.40.50.2300">
    <property type="match status" value="1"/>
</dbReference>
<evidence type="ECO:0000256" key="7">
    <source>
        <dbReference type="PROSITE-ProRule" id="PRU01091"/>
    </source>
</evidence>
<reference evidence="10" key="1">
    <citation type="submission" date="2022-05" db="EMBL/GenBank/DDBJ databases">
        <authorList>
            <person name="Pankratov T."/>
        </authorList>
    </citation>
    <scope>NUCLEOTIDE SEQUENCE</scope>
    <source>
        <strain evidence="10">BP6-180914</strain>
    </source>
</reference>
<dbReference type="InterPro" id="IPR011006">
    <property type="entry name" value="CheY-like_superfamily"/>
</dbReference>
<dbReference type="RefSeq" id="WP_282583427.1">
    <property type="nucleotide sequence ID" value="NZ_JAMOIM010000001.1"/>
</dbReference>
<dbReference type="PANTHER" id="PTHR48111">
    <property type="entry name" value="REGULATOR OF RPOS"/>
    <property type="match status" value="1"/>
</dbReference>
<evidence type="ECO:0000256" key="4">
    <source>
        <dbReference type="ARBA" id="ARBA00023125"/>
    </source>
</evidence>
<feature type="modified residue" description="4-aspartylphosphate" evidence="6">
    <location>
        <position position="51"/>
    </location>
</feature>
<dbReference type="PROSITE" id="PS51755">
    <property type="entry name" value="OMPR_PHOB"/>
    <property type="match status" value="1"/>
</dbReference>
<evidence type="ECO:0000256" key="6">
    <source>
        <dbReference type="PROSITE-ProRule" id="PRU00169"/>
    </source>
</evidence>
<dbReference type="GO" id="GO:0032993">
    <property type="term" value="C:protein-DNA complex"/>
    <property type="evidence" value="ECO:0007669"/>
    <property type="project" value="TreeGrafter"/>
</dbReference>
<dbReference type="GO" id="GO:0006355">
    <property type="term" value="P:regulation of DNA-templated transcription"/>
    <property type="evidence" value="ECO:0007669"/>
    <property type="project" value="InterPro"/>
</dbReference>
<accession>A0AA41YU81</accession>
<evidence type="ECO:0000256" key="1">
    <source>
        <dbReference type="ARBA" id="ARBA00022553"/>
    </source>
</evidence>
<proteinExistence type="predicted"/>
<feature type="domain" description="OmpR/PhoB-type" evidence="9">
    <location>
        <begin position="124"/>
        <end position="220"/>
    </location>
</feature>
<gene>
    <name evidence="10" type="ORF">M8523_02785</name>
</gene>
<keyword evidence="4 7" id="KW-0238">DNA-binding</keyword>
<dbReference type="InterPro" id="IPR001867">
    <property type="entry name" value="OmpR/PhoB-type_DNA-bd"/>
</dbReference>
<evidence type="ECO:0000313" key="10">
    <source>
        <dbReference type="EMBL" id="MCW6506943.1"/>
    </source>
</evidence>
<protein>
    <submittedName>
        <fullName evidence="10">Response regulator</fullName>
    </submittedName>
</protein>
<dbReference type="Gene3D" id="1.10.10.10">
    <property type="entry name" value="Winged helix-like DNA-binding domain superfamily/Winged helix DNA-binding domain"/>
    <property type="match status" value="1"/>
</dbReference>
<evidence type="ECO:0000256" key="2">
    <source>
        <dbReference type="ARBA" id="ARBA00023012"/>
    </source>
</evidence>
<dbReference type="InterPro" id="IPR036388">
    <property type="entry name" value="WH-like_DNA-bd_sf"/>
</dbReference>
<keyword evidence="2" id="KW-0902">Two-component regulatory system</keyword>
<comment type="caution">
    <text evidence="10">The sequence shown here is derived from an EMBL/GenBank/DDBJ whole genome shotgun (WGS) entry which is preliminary data.</text>
</comment>
<evidence type="ECO:0000259" key="8">
    <source>
        <dbReference type="PROSITE" id="PS50110"/>
    </source>
</evidence>
<keyword evidence="5" id="KW-0804">Transcription</keyword>
<name>A0AA41YU81_9HYPH</name>
<sequence length="223" mass="24445">MRLLLVEDSRDLATWLAKVLRNDGYAVDAAHDGEEADDMLRLVPYDLVVLDLALPRMSGLEVLRGLRARGSVVPVILLTANASLNGRVRGLDEGADDYLVKPFEVAELEARIRAQLRRAGGRPAPLQRCGDLVFDTTSRDFTLAGVPLALTPREQAVLEALVRRPGRTLSKAVLAEAVFGFDDRADPSAIEIYVHRLRKKLEGSAVTIATLRGMGYLLRHDAP</sequence>
<dbReference type="EMBL" id="JAMOIM010000001">
    <property type="protein sequence ID" value="MCW6506943.1"/>
    <property type="molecule type" value="Genomic_DNA"/>
</dbReference>
<dbReference type="PANTHER" id="PTHR48111:SF67">
    <property type="entry name" value="TRANSCRIPTIONAL REGULATORY PROTEIN TCTD"/>
    <property type="match status" value="1"/>
</dbReference>
<dbReference type="FunFam" id="3.40.50.2300:FF:000002">
    <property type="entry name" value="DNA-binding response regulator PhoP"/>
    <property type="match status" value="1"/>
</dbReference>
<organism evidence="10 11">
    <name type="scientific">Lichenifustis flavocetrariae</name>
    <dbReference type="NCBI Taxonomy" id="2949735"/>
    <lineage>
        <taxon>Bacteria</taxon>
        <taxon>Pseudomonadati</taxon>
        <taxon>Pseudomonadota</taxon>
        <taxon>Alphaproteobacteria</taxon>
        <taxon>Hyphomicrobiales</taxon>
        <taxon>Lichenihabitantaceae</taxon>
        <taxon>Lichenifustis</taxon>
    </lineage>
</organism>
<evidence type="ECO:0000256" key="5">
    <source>
        <dbReference type="ARBA" id="ARBA00023163"/>
    </source>
</evidence>
<dbReference type="SMART" id="SM00862">
    <property type="entry name" value="Trans_reg_C"/>
    <property type="match status" value="1"/>
</dbReference>
<evidence type="ECO:0000313" key="11">
    <source>
        <dbReference type="Proteomes" id="UP001165667"/>
    </source>
</evidence>
<dbReference type="Proteomes" id="UP001165667">
    <property type="component" value="Unassembled WGS sequence"/>
</dbReference>
<keyword evidence="3" id="KW-0805">Transcription regulation</keyword>
<dbReference type="InterPro" id="IPR001789">
    <property type="entry name" value="Sig_transdc_resp-reg_receiver"/>
</dbReference>
<keyword evidence="11" id="KW-1185">Reference proteome</keyword>
<dbReference type="CDD" id="cd00383">
    <property type="entry name" value="trans_reg_C"/>
    <property type="match status" value="1"/>
</dbReference>
<dbReference type="Gene3D" id="6.10.250.690">
    <property type="match status" value="1"/>
</dbReference>
<dbReference type="SUPFAM" id="SSF52172">
    <property type="entry name" value="CheY-like"/>
    <property type="match status" value="1"/>
</dbReference>
<dbReference type="AlphaFoldDB" id="A0AA41YU81"/>